<dbReference type="CDD" id="cd00158">
    <property type="entry name" value="RHOD"/>
    <property type="match status" value="1"/>
</dbReference>
<dbReference type="SMART" id="SM00450">
    <property type="entry name" value="RHOD"/>
    <property type="match status" value="1"/>
</dbReference>
<accession>A0A518FWD1</accession>
<dbReference type="PANTHER" id="PTHR43031">
    <property type="entry name" value="FAD-DEPENDENT OXIDOREDUCTASE"/>
    <property type="match status" value="1"/>
</dbReference>
<gene>
    <name evidence="1" type="ORF">Pan153_52660</name>
</gene>
<dbReference type="AlphaFoldDB" id="A0A518AC66"/>
<dbReference type="SUPFAM" id="SSF52821">
    <property type="entry name" value="Rhodanese/Cell cycle control phosphatase"/>
    <property type="match status" value="1"/>
</dbReference>
<dbReference type="InterPro" id="IPR050229">
    <property type="entry name" value="GlpE_sulfurtransferase"/>
</dbReference>
<reference evidence="1 2" key="1">
    <citation type="submission" date="2019-02" db="EMBL/GenBank/DDBJ databases">
        <title>Deep-cultivation of Planctomycetes and their phenomic and genomic characterization uncovers novel biology.</title>
        <authorList>
            <person name="Wiegand S."/>
            <person name="Jogler M."/>
            <person name="Boedeker C."/>
            <person name="Pinto D."/>
            <person name="Vollmers J."/>
            <person name="Rivas-Marin E."/>
            <person name="Kohn T."/>
            <person name="Peeters S.H."/>
            <person name="Heuer A."/>
            <person name="Rast P."/>
            <person name="Oberbeckmann S."/>
            <person name="Bunk B."/>
            <person name="Jeske O."/>
            <person name="Meyerdierks A."/>
            <person name="Storesund J.E."/>
            <person name="Kallscheuer N."/>
            <person name="Luecker S."/>
            <person name="Lage O.M."/>
            <person name="Pohl T."/>
            <person name="Merkel B.J."/>
            <person name="Hornburger P."/>
            <person name="Mueller R.-W."/>
            <person name="Bruemmer F."/>
            <person name="Labrenz M."/>
            <person name="Spormann A.M."/>
            <person name="Op den Camp H."/>
            <person name="Overmann J."/>
            <person name="Amann R."/>
            <person name="Jetten M.S.M."/>
            <person name="Mascher T."/>
            <person name="Medema M.H."/>
            <person name="Devos D.P."/>
            <person name="Kaster A.-K."/>
            <person name="Ovreas L."/>
            <person name="Rohde M."/>
            <person name="Galperin M.Y."/>
            <person name="Jogler C."/>
        </authorList>
    </citation>
    <scope>NUCLEOTIDE SEQUENCE [LARGE SCALE GENOMIC DNA]</scope>
    <source>
        <strain evidence="1 2">Pan153</strain>
    </source>
</reference>
<accession>A0A518AC66</accession>
<dbReference type="Proteomes" id="UP000320839">
    <property type="component" value="Chromosome"/>
</dbReference>
<dbReference type="InterPro" id="IPR001763">
    <property type="entry name" value="Rhodanese-like_dom"/>
</dbReference>
<dbReference type="Gene3D" id="3.40.250.10">
    <property type="entry name" value="Rhodanese-like domain"/>
    <property type="match status" value="1"/>
</dbReference>
<evidence type="ECO:0000313" key="1">
    <source>
        <dbReference type="EMBL" id="QDV20590.1"/>
    </source>
</evidence>
<proteinExistence type="predicted"/>
<dbReference type="InterPro" id="IPR036873">
    <property type="entry name" value="Rhodanese-like_dom_sf"/>
</dbReference>
<dbReference type="Pfam" id="PF00581">
    <property type="entry name" value="Rhodanese"/>
    <property type="match status" value="1"/>
</dbReference>
<sequence length="184" mass="21260">MTRHYKKLNMRHIFQSVFYLLMIAVISILLYSQFGTWFAHTSHPPEITLQQLQKLRFTQKNKEVAAEQLGVPRPKPQFVLVDVRSSEETNVSMIPGAITRESFEKNIDRYRDRTVIAYCTIGYRSGKYTARLIEQGITAKNFKGSIIAWCASQLELVTPEGKATHRVHTYSSKYKVPALYEAVW</sequence>
<protein>
    <submittedName>
        <fullName evidence="1">Uncharacterized protein</fullName>
    </submittedName>
</protein>
<organism evidence="1 2">
    <name type="scientific">Gimesia panareensis</name>
    <dbReference type="NCBI Taxonomy" id="2527978"/>
    <lineage>
        <taxon>Bacteria</taxon>
        <taxon>Pseudomonadati</taxon>
        <taxon>Planctomycetota</taxon>
        <taxon>Planctomycetia</taxon>
        <taxon>Planctomycetales</taxon>
        <taxon>Planctomycetaceae</taxon>
        <taxon>Gimesia</taxon>
    </lineage>
</organism>
<evidence type="ECO:0000313" key="2">
    <source>
        <dbReference type="Proteomes" id="UP000320839"/>
    </source>
</evidence>
<name>A0A518AC66_9PLAN</name>
<dbReference type="EMBL" id="CP036317">
    <property type="protein sequence ID" value="QDV20590.1"/>
    <property type="molecule type" value="Genomic_DNA"/>
</dbReference>
<dbReference type="PROSITE" id="PS50206">
    <property type="entry name" value="RHODANESE_3"/>
    <property type="match status" value="1"/>
</dbReference>
<dbReference type="PANTHER" id="PTHR43031:SF1">
    <property type="entry name" value="PYRIDINE NUCLEOTIDE-DISULPHIDE OXIDOREDUCTASE"/>
    <property type="match status" value="1"/>
</dbReference>